<dbReference type="InterPro" id="IPR040256">
    <property type="entry name" value="At4g02000-like"/>
</dbReference>
<reference evidence="3 4" key="1">
    <citation type="submission" date="2024-01" db="EMBL/GenBank/DDBJ databases">
        <title>A telomere-to-telomere, gap-free genome of sweet tea (Lithocarpus litseifolius).</title>
        <authorList>
            <person name="Zhou J."/>
        </authorList>
    </citation>
    <scope>NUCLEOTIDE SEQUENCE [LARGE SCALE GENOMIC DNA]</scope>
    <source>
        <strain evidence="3">Zhou-2022a</strain>
        <tissue evidence="3">Leaf</tissue>
    </source>
</reference>
<keyword evidence="4" id="KW-1185">Reference proteome</keyword>
<feature type="domain" description="DUF4283" evidence="2">
    <location>
        <begin position="71"/>
        <end position="150"/>
    </location>
</feature>
<protein>
    <recommendedName>
        <fullName evidence="2">DUF4283 domain-containing protein</fullName>
    </recommendedName>
</protein>
<dbReference type="PANTHER" id="PTHR31286">
    <property type="entry name" value="GLYCINE-RICH CELL WALL STRUCTURAL PROTEIN 1.8-LIKE"/>
    <property type="match status" value="1"/>
</dbReference>
<feature type="region of interest" description="Disordered" evidence="1">
    <location>
        <begin position="307"/>
        <end position="395"/>
    </location>
</feature>
<feature type="compositionally biased region" description="Polar residues" evidence="1">
    <location>
        <begin position="362"/>
        <end position="389"/>
    </location>
</feature>
<feature type="compositionally biased region" description="Low complexity" evidence="1">
    <location>
        <begin position="264"/>
        <end position="277"/>
    </location>
</feature>
<feature type="compositionally biased region" description="Basic and acidic residues" evidence="1">
    <location>
        <begin position="334"/>
        <end position="352"/>
    </location>
</feature>
<dbReference type="EMBL" id="JAZDWU010000002">
    <property type="protein sequence ID" value="KAL0012016.1"/>
    <property type="molecule type" value="Genomic_DNA"/>
</dbReference>
<dbReference type="Proteomes" id="UP001459277">
    <property type="component" value="Unassembled WGS sequence"/>
</dbReference>
<name>A0AAW2DSS2_9ROSI</name>
<evidence type="ECO:0000313" key="3">
    <source>
        <dbReference type="EMBL" id="KAL0012016.1"/>
    </source>
</evidence>
<proteinExistence type="predicted"/>
<accession>A0AAW2DSS2</accession>
<comment type="caution">
    <text evidence="3">The sequence shown here is derived from an EMBL/GenBank/DDBJ whole genome shotgun (WGS) entry which is preliminary data.</text>
</comment>
<evidence type="ECO:0000259" key="2">
    <source>
        <dbReference type="Pfam" id="PF14111"/>
    </source>
</evidence>
<sequence>MGRERSSEEEDNLQRSTKKFKDDHSMRGTYGRGPGKETEEGSFLGSYRDRLLWRKRLSRMRRRKAYVKVPWGQAIIVKTFGRNVGFLYLSSRLRSMWKPVGRMDIIDLECDFFLIKFDLKSDLDDVLKGGPWFVGQHFLAIRQWELEFNASKASCSSVAVWIRLPQLPIEFYDPSILKKIRSTIGLVLRIGSHSINGERGRFARLCIQINIDKPLIKCVKIGKMAQTVQYEGLNSLCFACGRIGHKKEGRPSLIRKPEPSPKRPGSNDQPSNSSSSGALSQEEELCNGEEHKKEQYGDWMVAKRKKRSTRGRACYPNDTLGATDRIGVTSMHSAPRDVNSDSGRDGKRKDEPVVGTGELKAVNSQPLWPKRNQASSKWNRSELASTKSGPQKPYQGKISLDCDGVFNSSRWANATWPINPPLDVNTPSEDKLPQLSLTSNSVLRVKFCDEDACKAFSENFSRQGIHSERQVILADFADTDLPDVIHSWEWESLCDASVTCPSMLIQEFYSNMHGIDRSISHFFTRVRGTRFTVTPQLVADVLWVPRVEFPNYPSCEHLRIVSKDELMIAFCERPSVWGDHQFRVIIILHHVSPLLSVSTFLFGVIV</sequence>
<feature type="region of interest" description="Disordered" evidence="1">
    <location>
        <begin position="249"/>
        <end position="291"/>
    </location>
</feature>
<feature type="region of interest" description="Disordered" evidence="1">
    <location>
        <begin position="1"/>
        <end position="41"/>
    </location>
</feature>
<dbReference type="Pfam" id="PF14111">
    <property type="entry name" value="DUF4283"/>
    <property type="match status" value="1"/>
</dbReference>
<dbReference type="InterPro" id="IPR025558">
    <property type="entry name" value="DUF4283"/>
</dbReference>
<dbReference type="AlphaFoldDB" id="A0AAW2DSS2"/>
<organism evidence="3 4">
    <name type="scientific">Lithocarpus litseifolius</name>
    <dbReference type="NCBI Taxonomy" id="425828"/>
    <lineage>
        <taxon>Eukaryota</taxon>
        <taxon>Viridiplantae</taxon>
        <taxon>Streptophyta</taxon>
        <taxon>Embryophyta</taxon>
        <taxon>Tracheophyta</taxon>
        <taxon>Spermatophyta</taxon>
        <taxon>Magnoliopsida</taxon>
        <taxon>eudicotyledons</taxon>
        <taxon>Gunneridae</taxon>
        <taxon>Pentapetalae</taxon>
        <taxon>rosids</taxon>
        <taxon>fabids</taxon>
        <taxon>Fagales</taxon>
        <taxon>Fagaceae</taxon>
        <taxon>Lithocarpus</taxon>
    </lineage>
</organism>
<evidence type="ECO:0000256" key="1">
    <source>
        <dbReference type="SAM" id="MobiDB-lite"/>
    </source>
</evidence>
<dbReference type="PANTHER" id="PTHR31286:SF99">
    <property type="entry name" value="DUF4283 DOMAIN-CONTAINING PROTEIN"/>
    <property type="match status" value="1"/>
</dbReference>
<gene>
    <name evidence="3" type="ORF">SO802_007124</name>
</gene>
<evidence type="ECO:0000313" key="4">
    <source>
        <dbReference type="Proteomes" id="UP001459277"/>
    </source>
</evidence>